<protein>
    <submittedName>
        <fullName evidence="1">Uncharacterized protein</fullName>
    </submittedName>
</protein>
<gene>
    <name evidence="1" type="ORF">A3A74_02510</name>
</gene>
<dbReference type="Proteomes" id="UP000179270">
    <property type="component" value="Unassembled WGS sequence"/>
</dbReference>
<name>A0A1F7IES2_9BACT</name>
<organism evidence="1 2">
    <name type="scientific">Candidatus Roizmanbacteria bacterium RIFCSPLOWO2_01_FULL_35_13</name>
    <dbReference type="NCBI Taxonomy" id="1802055"/>
    <lineage>
        <taxon>Bacteria</taxon>
        <taxon>Candidatus Roizmaniibacteriota</taxon>
    </lineage>
</organism>
<dbReference type="STRING" id="1802055.A3A74_02510"/>
<reference evidence="1 2" key="1">
    <citation type="journal article" date="2016" name="Nat. Commun.">
        <title>Thousands of microbial genomes shed light on interconnected biogeochemical processes in an aquifer system.</title>
        <authorList>
            <person name="Anantharaman K."/>
            <person name="Brown C.T."/>
            <person name="Hug L.A."/>
            <person name="Sharon I."/>
            <person name="Castelle C.J."/>
            <person name="Probst A.J."/>
            <person name="Thomas B.C."/>
            <person name="Singh A."/>
            <person name="Wilkins M.J."/>
            <person name="Karaoz U."/>
            <person name="Brodie E.L."/>
            <person name="Williams K.H."/>
            <person name="Hubbard S.S."/>
            <person name="Banfield J.F."/>
        </authorList>
    </citation>
    <scope>NUCLEOTIDE SEQUENCE [LARGE SCALE GENOMIC DNA]</scope>
</reference>
<evidence type="ECO:0000313" key="1">
    <source>
        <dbReference type="EMBL" id="OGK41862.1"/>
    </source>
</evidence>
<sequence length="99" mass="11708">MKTSGKKSKKQSSIDIAKIVDKLTDYVNFRLENFDKLQDEFLKHKDFVTNNLDWLVKAYVKYEQEYTIMSAKYIEFSDRLNALEEKIKLLEKKAKYGAS</sequence>
<accession>A0A1F7IES2</accession>
<dbReference type="EMBL" id="MGAF01000015">
    <property type="protein sequence ID" value="OGK41862.1"/>
    <property type="molecule type" value="Genomic_DNA"/>
</dbReference>
<evidence type="ECO:0000313" key="2">
    <source>
        <dbReference type="Proteomes" id="UP000179270"/>
    </source>
</evidence>
<comment type="caution">
    <text evidence="1">The sequence shown here is derived from an EMBL/GenBank/DDBJ whole genome shotgun (WGS) entry which is preliminary data.</text>
</comment>
<dbReference type="AlphaFoldDB" id="A0A1F7IES2"/>
<proteinExistence type="predicted"/>